<dbReference type="Proteomes" id="UP000034416">
    <property type="component" value="Unassembled WGS sequence"/>
</dbReference>
<comment type="caution">
    <text evidence="1">The sequence shown here is derived from an EMBL/GenBank/DDBJ whole genome shotgun (WGS) entry which is preliminary data.</text>
</comment>
<dbReference type="AlphaFoldDB" id="A0A0F5MTY7"/>
<proteinExistence type="predicted"/>
<dbReference type="EMBL" id="LASW01000079">
    <property type="protein sequence ID" value="KKB98253.1"/>
    <property type="molecule type" value="Genomic_DNA"/>
</dbReference>
<sequence>MLKTDLQLVALGGAAAQCNSQILNGHTRLHGGNQSSNLRIRLAELALQGRVASPCYRVRVLPACQVGRIGQGGDPFVKSRSHLIFTEVDGARVITQVRGYRTRLTELTTVEDACCSLPDAGSALHPPSTCGTEQQPTQCIWHC</sequence>
<accession>A0A0F5MTY7</accession>
<gene>
    <name evidence="1" type="ORF">WR43_15415</name>
</gene>
<protein>
    <submittedName>
        <fullName evidence="1">Uncharacterized protein</fullName>
    </submittedName>
</protein>
<evidence type="ECO:0000313" key="1">
    <source>
        <dbReference type="EMBL" id="KKB98253.1"/>
    </source>
</evidence>
<evidence type="ECO:0000313" key="2">
    <source>
        <dbReference type="Proteomes" id="UP000034416"/>
    </source>
</evidence>
<dbReference type="PATRIC" id="fig|342002.3.peg.3810"/>
<name>A0A0F5MTY7_9MYCO</name>
<organism evidence="1 2">
    <name type="scientific">Mycolicibacter arupensis</name>
    <dbReference type="NCBI Taxonomy" id="342002"/>
    <lineage>
        <taxon>Bacteria</taxon>
        <taxon>Bacillati</taxon>
        <taxon>Actinomycetota</taxon>
        <taxon>Actinomycetes</taxon>
        <taxon>Mycobacteriales</taxon>
        <taxon>Mycobacteriaceae</taxon>
        <taxon>Mycolicibacter</taxon>
    </lineage>
</organism>
<reference evidence="2" key="1">
    <citation type="submission" date="2015-04" db="EMBL/GenBank/DDBJ databases">
        <title>Genome sequence of Mycobacterium arupense GUC1.</title>
        <authorList>
            <person name="Greninger A.L."/>
            <person name="Cunningham G."/>
            <person name="Chiu C.Y."/>
            <person name="Miller S."/>
        </authorList>
    </citation>
    <scope>NUCLEOTIDE SEQUENCE [LARGE SCALE GENOMIC DNA]</scope>
    <source>
        <strain evidence="2">GUC1</strain>
    </source>
</reference>